<reference evidence="2" key="1">
    <citation type="submission" date="2019-06" db="EMBL/GenBank/DDBJ databases">
        <authorList>
            <person name="Broberg M."/>
        </authorList>
    </citation>
    <scope>NUCLEOTIDE SEQUENCE [LARGE SCALE GENOMIC DNA]</scope>
</reference>
<sequence>MSLPHIHIHHQCGACGGSFQVDEKITALTYYSETCIILDAGVFTDHDHCDQPTRHIIFCRISDCDQCPLTSETITFHTDCFNLVKGLLTDGALRRFWVAATWRHPWRYSPPLLQTSEDPVDDFTRIASNVCQIPLLKTLPNEIKKQCLFSSAVPISHYGVMHLKVGIGGGQPRLTNRRQRNVIQLTIDARGLKAICRFSEPPEPRASSTDSRHFLYLFWQATKVHNIKVQFDIGLGRLNIPGIPTLQLWDSPTPPLRWIGIQPPRRFSQPPHIKRFTTISLKQCHGLTFFITHSGVASIYPHTSRSPFAFETFTTLIPGVQAHDTWFYLPLGKSEKIISLGLRFQVVNGLYVIPCFLVHLRSRNYVIGPSYTGQVFDITVSIKGRPPLIYEHPEEEDVHIPTIGCCSTGVSPAGTLIHTYSRIPPDSPPFRDAHLTTAPLRGVVEVKLFRSQTFCKGMILTYDNQTRRSLGQCRLGEDTHRHGCTMLLQSTESKASSHLERQSTWRLQPKAVLSLKKNESQRWNSSEMRGIIKFWSESVQTSLAVQETKEEES</sequence>
<comment type="caution">
    <text evidence="1">The sequence shown here is derived from an EMBL/GenBank/DDBJ whole genome shotgun (WGS) entry which is preliminary data.</text>
</comment>
<dbReference type="EMBL" id="CABFNO020001568">
    <property type="protein sequence ID" value="CAH0004783.1"/>
    <property type="molecule type" value="Genomic_DNA"/>
</dbReference>
<organism evidence="1 2">
    <name type="scientific">Clonostachys byssicola</name>
    <dbReference type="NCBI Taxonomy" id="160290"/>
    <lineage>
        <taxon>Eukaryota</taxon>
        <taxon>Fungi</taxon>
        <taxon>Dikarya</taxon>
        <taxon>Ascomycota</taxon>
        <taxon>Pezizomycotina</taxon>
        <taxon>Sordariomycetes</taxon>
        <taxon>Hypocreomycetidae</taxon>
        <taxon>Hypocreales</taxon>
        <taxon>Bionectriaceae</taxon>
        <taxon>Clonostachys</taxon>
    </lineage>
</organism>
<reference evidence="1 2" key="2">
    <citation type="submission" date="2021-10" db="EMBL/GenBank/DDBJ databases">
        <authorList>
            <person name="Piombo E."/>
        </authorList>
    </citation>
    <scope>NUCLEOTIDE SEQUENCE [LARGE SCALE GENOMIC DNA]</scope>
</reference>
<dbReference type="Proteomes" id="UP000754883">
    <property type="component" value="Unassembled WGS sequence"/>
</dbReference>
<accession>A0A9N9UZ73</accession>
<dbReference type="OrthoDB" id="4763081at2759"/>
<evidence type="ECO:0000313" key="2">
    <source>
        <dbReference type="Proteomes" id="UP000754883"/>
    </source>
</evidence>
<gene>
    <name evidence="1" type="ORF">CBYS24578_00005693</name>
</gene>
<dbReference type="AlphaFoldDB" id="A0A9N9UZ73"/>
<name>A0A9N9UZ73_9HYPO</name>
<evidence type="ECO:0000313" key="1">
    <source>
        <dbReference type="EMBL" id="CAH0004783.1"/>
    </source>
</evidence>
<keyword evidence="2" id="KW-1185">Reference proteome</keyword>
<proteinExistence type="predicted"/>
<protein>
    <submittedName>
        <fullName evidence="1">Uncharacterized protein</fullName>
    </submittedName>
</protein>